<feature type="compositionally biased region" description="Acidic residues" evidence="4">
    <location>
        <begin position="1167"/>
        <end position="1195"/>
    </location>
</feature>
<evidence type="ECO:0000256" key="2">
    <source>
        <dbReference type="ARBA" id="ARBA00023043"/>
    </source>
</evidence>
<feature type="signal peptide" evidence="5">
    <location>
        <begin position="1"/>
        <end position="18"/>
    </location>
</feature>
<organism evidence="7 8">
    <name type="scientific">Aspergillus hiratsukae</name>
    <dbReference type="NCBI Taxonomy" id="1194566"/>
    <lineage>
        <taxon>Eukaryota</taxon>
        <taxon>Fungi</taxon>
        <taxon>Dikarya</taxon>
        <taxon>Ascomycota</taxon>
        <taxon>Pezizomycotina</taxon>
        <taxon>Eurotiomycetes</taxon>
        <taxon>Eurotiomycetidae</taxon>
        <taxon>Eurotiales</taxon>
        <taxon>Aspergillaceae</taxon>
        <taxon>Aspergillus</taxon>
        <taxon>Aspergillus subgen. Fumigati</taxon>
    </lineage>
</organism>
<comment type="caution">
    <text evidence="7">The sequence shown here is derived from an EMBL/GenBank/DDBJ whole genome shotgun (WGS) entry which is preliminary data.</text>
</comment>
<dbReference type="PROSITE" id="PS51257">
    <property type="entry name" value="PROKAR_LIPOPROTEIN"/>
    <property type="match status" value="1"/>
</dbReference>
<dbReference type="PROSITE" id="PS50088">
    <property type="entry name" value="ANK_REPEAT"/>
    <property type="match status" value="4"/>
</dbReference>
<keyword evidence="1" id="KW-0677">Repeat</keyword>
<evidence type="ECO:0000313" key="7">
    <source>
        <dbReference type="EMBL" id="KAF7114225.1"/>
    </source>
</evidence>
<dbReference type="Pfam" id="PF12796">
    <property type="entry name" value="Ank_2"/>
    <property type="match status" value="3"/>
</dbReference>
<evidence type="ECO:0000256" key="1">
    <source>
        <dbReference type="ARBA" id="ARBA00022737"/>
    </source>
</evidence>
<feature type="domain" description="Heterokaryon incompatibility" evidence="6">
    <location>
        <begin position="224"/>
        <end position="298"/>
    </location>
</feature>
<dbReference type="SUPFAM" id="SSF48403">
    <property type="entry name" value="Ankyrin repeat"/>
    <property type="match status" value="2"/>
</dbReference>
<dbReference type="PANTHER" id="PTHR24198:SF165">
    <property type="entry name" value="ANKYRIN REPEAT-CONTAINING PROTEIN-RELATED"/>
    <property type="match status" value="1"/>
</dbReference>
<keyword evidence="2 3" id="KW-0040">ANK repeat</keyword>
<dbReference type="Pfam" id="PF06985">
    <property type="entry name" value="HET"/>
    <property type="match status" value="1"/>
</dbReference>
<feature type="repeat" description="ANK" evidence="3">
    <location>
        <begin position="965"/>
        <end position="997"/>
    </location>
</feature>
<evidence type="ECO:0000313" key="8">
    <source>
        <dbReference type="Proteomes" id="UP000630445"/>
    </source>
</evidence>
<dbReference type="InterPro" id="IPR002110">
    <property type="entry name" value="Ankyrin_rpt"/>
</dbReference>
<accession>A0A8H6P1S1</accession>
<dbReference type="OrthoDB" id="20872at2759"/>
<sequence>MRVLIPALILGIATSASACMVKMSISADTDDTPREELSGFEAAIGITDDDLWLVNCPAGEGHPCHIVFDDQAPYGWALEQIPGGTILKKSKGAKDMEATKVYEALQRATKEFGLCPNRVWAIGHSLEGWETKFPQLIPTSERSASMGIVSHEGHEQCTFDLCEYSLLNFTSVAQRHERASCLENPCKTLKGLFPRDRLDKASLAGRPTAWRLNGKSLVNHTQPYMAISHVWADGTGVGAWPDGEVNECLYRFFERIARRWQCEGIWWDTICIPKDKAARAKAILRMESNYDTARITLVHDAYLRKWKWVDAETACLAIILSPWFSRGWTALELARSSKVKVIFKGSVIKDLDEDILSKSDSDTPCHRFATEAIKALRQKIIIDINDLLTVLGPRSTSWARDMAVISSILVGLQKFRGERQQDIYKQVLGRLNSVAHGHLFHGSATMTGHFSWCPTNLLDLPMVPITKESLYIESNGGLIGTWKVIKPESVPRERYVLHSGSPLMDIKVKVTLEAADKYVLLGEPDAELLTRSIAAKVLRTEHHEYEFIGPVYFSPPLALDEIQWETDDYVTIGARHEVRSSDKGTRSPRALPHLPTELKFLLPYESMPQAKENIYASMDMGHRLVLAAMEGDHDEINEVLKGSVDVNVQDSGGWTALHHAARRGHNVIIMKLLMKGADVTIQDKLGQQSLHLAAERAEYMTLVYHKKLMTGHQPCKKGQTALHRAVLADSPAVAAILLDGLKDVKDVQDLQGRTALHLCAELGVRKIFTLLLSRQANPLLKDSTGRTALHYAAMDWNDTPDIIPALLDYKGLNVPDDDGRMPLHYAADLGCPRYVKLLSQSTNLAIVDSWGQTAFHIAAHGGHLQAAEELLACNEQRRELTQSMMDAALHLAASVGNLQIVQALVDHGAGIWHRDSSGKTAVELAVELEKAPLTMYLVELVLSSSRARDLPPGWIEVATTCPLDDDPSALHHAMRRNYQNVALALIEDGEDIFKTDTTGKTCLSLAVDKLAKTVVRALVGKYADAIFTAKHLELEIRVMAAASNRPLDAYCYRDLEASWKDMLFDSWTAVMHLEEAFNSTNDPEMRRLLTPAWETMSWKLPTKPMALGMDLTPPTLHGMVIDRSGGGSVQLEDMSSFVSRRIHHRRHAGRGKSIYRRPAERQRSRDDDDDDDDDDEEEEDEDDEDEDEGSDSVGW</sequence>
<evidence type="ECO:0000256" key="5">
    <source>
        <dbReference type="SAM" id="SignalP"/>
    </source>
</evidence>
<proteinExistence type="predicted"/>
<dbReference type="InterPro" id="IPR010730">
    <property type="entry name" value="HET"/>
</dbReference>
<reference evidence="7" key="1">
    <citation type="submission" date="2020-06" db="EMBL/GenBank/DDBJ databases">
        <title>Draft genome sequences of strains closely related to Aspergillus parafelis and Aspergillus hiratsukae.</title>
        <authorList>
            <person name="Dos Santos R.A.C."/>
            <person name="Rivero-Menendez O."/>
            <person name="Steenwyk J.L."/>
            <person name="Mead M.E."/>
            <person name="Goldman G.H."/>
            <person name="Alastruey-Izquierdo A."/>
            <person name="Rokas A."/>
        </authorList>
    </citation>
    <scope>NUCLEOTIDE SEQUENCE</scope>
    <source>
        <strain evidence="7">CNM-CM5793</strain>
    </source>
</reference>
<feature type="compositionally biased region" description="Basic and acidic residues" evidence="4">
    <location>
        <begin position="1157"/>
        <end position="1166"/>
    </location>
</feature>
<dbReference type="InterPro" id="IPR036770">
    <property type="entry name" value="Ankyrin_rpt-contain_sf"/>
</dbReference>
<dbReference type="AlphaFoldDB" id="A0A8H6P1S1"/>
<gene>
    <name evidence="7" type="ORF">CNMCM5793_007803</name>
</gene>
<dbReference type="EMBL" id="JACBAD010002126">
    <property type="protein sequence ID" value="KAF7114225.1"/>
    <property type="molecule type" value="Genomic_DNA"/>
</dbReference>
<evidence type="ECO:0000259" key="6">
    <source>
        <dbReference type="Pfam" id="PF06985"/>
    </source>
</evidence>
<dbReference type="PROSITE" id="PS50297">
    <property type="entry name" value="ANK_REP_REGION"/>
    <property type="match status" value="2"/>
</dbReference>
<feature type="repeat" description="ANK" evidence="3">
    <location>
        <begin position="751"/>
        <end position="783"/>
    </location>
</feature>
<feature type="repeat" description="ANK" evidence="3">
    <location>
        <begin position="652"/>
        <end position="684"/>
    </location>
</feature>
<dbReference type="Proteomes" id="UP000630445">
    <property type="component" value="Unassembled WGS sequence"/>
</dbReference>
<dbReference type="Gene3D" id="1.25.40.20">
    <property type="entry name" value="Ankyrin repeat-containing domain"/>
    <property type="match status" value="4"/>
</dbReference>
<evidence type="ECO:0000256" key="3">
    <source>
        <dbReference type="PROSITE-ProRule" id="PRU00023"/>
    </source>
</evidence>
<keyword evidence="5" id="KW-0732">Signal</keyword>
<feature type="chain" id="PRO_5034210584" description="Heterokaryon incompatibility domain-containing protein" evidence="5">
    <location>
        <begin position="19"/>
        <end position="1195"/>
    </location>
</feature>
<protein>
    <recommendedName>
        <fullName evidence="6">Heterokaryon incompatibility domain-containing protein</fullName>
    </recommendedName>
</protein>
<feature type="repeat" description="ANK" evidence="3">
    <location>
        <begin position="884"/>
        <end position="916"/>
    </location>
</feature>
<evidence type="ECO:0000256" key="4">
    <source>
        <dbReference type="SAM" id="MobiDB-lite"/>
    </source>
</evidence>
<feature type="compositionally biased region" description="Basic residues" evidence="4">
    <location>
        <begin position="1142"/>
        <end position="1155"/>
    </location>
</feature>
<name>A0A8H6P1S1_9EURO</name>
<dbReference type="SMART" id="SM00248">
    <property type="entry name" value="ANK"/>
    <property type="match status" value="10"/>
</dbReference>
<keyword evidence="8" id="KW-1185">Reference proteome</keyword>
<feature type="region of interest" description="Disordered" evidence="4">
    <location>
        <begin position="1142"/>
        <end position="1195"/>
    </location>
</feature>
<dbReference type="PANTHER" id="PTHR24198">
    <property type="entry name" value="ANKYRIN REPEAT AND PROTEIN KINASE DOMAIN-CONTAINING PROTEIN"/>
    <property type="match status" value="1"/>
</dbReference>